<dbReference type="Gene3D" id="3.30.450.80">
    <property type="entry name" value="Transcription factor LuxR-like, autoinducer-binding domain"/>
    <property type="match status" value="1"/>
</dbReference>
<reference evidence="5 6" key="1">
    <citation type="submission" date="2018-09" db="EMBL/GenBank/DDBJ databases">
        <title>Paracoccus onubensis nov. sp. a moderate halophilic bacterium isolated from Gruta de las Maravillas (Aracena, Spain).</title>
        <authorList>
            <person name="Jurado V."/>
            <person name="Gutierrez-Patricio S."/>
            <person name="Gonzalez-Pimentel J.L."/>
            <person name="Laiz L."/>
            <person name="Saiz-Jimenez C."/>
        </authorList>
    </citation>
    <scope>NUCLEOTIDE SEQUENCE [LARGE SCALE GENOMIC DNA]</scope>
    <source>
        <strain evidence="5 6">DSM 19484</strain>
    </source>
</reference>
<dbReference type="InterPro" id="IPR000792">
    <property type="entry name" value="Tscrpt_reg_LuxR_C"/>
</dbReference>
<protein>
    <submittedName>
        <fullName evidence="5">LuxR family transcriptional regulator</fullName>
    </submittedName>
</protein>
<dbReference type="PANTHER" id="PTHR44688">
    <property type="entry name" value="DNA-BINDING TRANSCRIPTIONAL ACTIVATOR DEVR_DOSR"/>
    <property type="match status" value="1"/>
</dbReference>
<evidence type="ECO:0000259" key="4">
    <source>
        <dbReference type="PROSITE" id="PS50043"/>
    </source>
</evidence>
<dbReference type="Pfam" id="PF03472">
    <property type="entry name" value="Autoind_bind"/>
    <property type="match status" value="1"/>
</dbReference>
<evidence type="ECO:0000313" key="5">
    <source>
        <dbReference type="EMBL" id="RJL05675.1"/>
    </source>
</evidence>
<dbReference type="InterPro" id="IPR016032">
    <property type="entry name" value="Sig_transdc_resp-reg_C-effctor"/>
</dbReference>
<evidence type="ECO:0000313" key="6">
    <source>
        <dbReference type="Proteomes" id="UP000285530"/>
    </source>
</evidence>
<dbReference type="OrthoDB" id="3679796at2"/>
<dbReference type="Proteomes" id="UP000285530">
    <property type="component" value="Unassembled WGS sequence"/>
</dbReference>
<evidence type="ECO:0000256" key="1">
    <source>
        <dbReference type="ARBA" id="ARBA00023015"/>
    </source>
</evidence>
<dbReference type="SUPFAM" id="SSF46894">
    <property type="entry name" value="C-terminal effector domain of the bipartite response regulators"/>
    <property type="match status" value="1"/>
</dbReference>
<keyword evidence="3" id="KW-0804">Transcription</keyword>
<comment type="caution">
    <text evidence="5">The sequence shown here is derived from an EMBL/GenBank/DDBJ whole genome shotgun (WGS) entry which is preliminary data.</text>
</comment>
<name>A0A418ZYV3_9RHOB</name>
<evidence type="ECO:0000256" key="3">
    <source>
        <dbReference type="ARBA" id="ARBA00023163"/>
    </source>
</evidence>
<dbReference type="PANTHER" id="PTHR44688:SF16">
    <property type="entry name" value="DNA-BINDING TRANSCRIPTIONAL ACTIVATOR DEVR_DOSR"/>
    <property type="match status" value="1"/>
</dbReference>
<dbReference type="InterPro" id="IPR005143">
    <property type="entry name" value="TF_LuxR_autoind-bd_dom"/>
</dbReference>
<dbReference type="Pfam" id="PF00196">
    <property type="entry name" value="GerE"/>
    <property type="match status" value="1"/>
</dbReference>
<keyword evidence="1" id="KW-0805">Transcription regulation</keyword>
<gene>
    <name evidence="5" type="ORF">D3P06_05995</name>
</gene>
<dbReference type="GO" id="GO:0006355">
    <property type="term" value="P:regulation of DNA-templated transcription"/>
    <property type="evidence" value="ECO:0007669"/>
    <property type="project" value="InterPro"/>
</dbReference>
<dbReference type="InterPro" id="IPR036388">
    <property type="entry name" value="WH-like_DNA-bd_sf"/>
</dbReference>
<dbReference type="InterPro" id="IPR036693">
    <property type="entry name" value="TF_LuxR_autoind-bd_dom_sf"/>
</dbReference>
<keyword evidence="6" id="KW-1185">Reference proteome</keyword>
<dbReference type="SUPFAM" id="SSF75516">
    <property type="entry name" value="Pheromone-binding domain of LuxR-like quorum-sensing transcription factors"/>
    <property type="match status" value="1"/>
</dbReference>
<dbReference type="Gene3D" id="1.10.10.10">
    <property type="entry name" value="Winged helix-like DNA-binding domain superfamily/Winged helix DNA-binding domain"/>
    <property type="match status" value="1"/>
</dbReference>
<keyword evidence="2" id="KW-0238">DNA-binding</keyword>
<sequence>MLSGFIERLLDAATVPEIRQIYLDAVAAMGFDHALYAARFMLSVPRGLLRDNPVVFTTLSDDLIARAQQLDDLDNDPWVTWVLQNDGDISARDLQARMGQASPSLALATQAGLGQAQIISLRDKVLHSVGAVILFPGRGTGPCAHDRLWATKGREARVLSWVMHMRIATMQRTPPPATLTPRQREVLGWRSAGKTVGEIAMILGITPATVEKHMRLAREALGVETTSQAVLKAHVTDQLFASRMPSMPFKLQG</sequence>
<proteinExistence type="predicted"/>
<dbReference type="AlphaFoldDB" id="A0A418ZYV3"/>
<feature type="domain" description="HTH luxR-type" evidence="4">
    <location>
        <begin position="172"/>
        <end position="237"/>
    </location>
</feature>
<dbReference type="GO" id="GO:0003677">
    <property type="term" value="F:DNA binding"/>
    <property type="evidence" value="ECO:0007669"/>
    <property type="project" value="UniProtKB-KW"/>
</dbReference>
<dbReference type="CDD" id="cd06170">
    <property type="entry name" value="LuxR_C_like"/>
    <property type="match status" value="1"/>
</dbReference>
<accession>A0A418ZYV3</accession>
<dbReference type="PRINTS" id="PR00038">
    <property type="entry name" value="HTHLUXR"/>
</dbReference>
<organism evidence="5 6">
    <name type="scientific">Paracoccus aestuarii</name>
    <dbReference type="NCBI Taxonomy" id="453842"/>
    <lineage>
        <taxon>Bacteria</taxon>
        <taxon>Pseudomonadati</taxon>
        <taxon>Pseudomonadota</taxon>
        <taxon>Alphaproteobacteria</taxon>
        <taxon>Rhodobacterales</taxon>
        <taxon>Paracoccaceae</taxon>
        <taxon>Paracoccus</taxon>
    </lineage>
</organism>
<dbReference type="SMART" id="SM00421">
    <property type="entry name" value="HTH_LUXR"/>
    <property type="match status" value="1"/>
</dbReference>
<evidence type="ECO:0000256" key="2">
    <source>
        <dbReference type="ARBA" id="ARBA00023125"/>
    </source>
</evidence>
<dbReference type="EMBL" id="QZEV01000019">
    <property type="protein sequence ID" value="RJL05675.1"/>
    <property type="molecule type" value="Genomic_DNA"/>
</dbReference>
<dbReference type="PROSITE" id="PS50043">
    <property type="entry name" value="HTH_LUXR_2"/>
    <property type="match status" value="1"/>
</dbReference>